<evidence type="ECO:0000313" key="2">
    <source>
        <dbReference type="EMBL" id="VTR94073.1"/>
    </source>
</evidence>
<keyword evidence="3" id="KW-1185">Reference proteome</keyword>
<dbReference type="RefSeq" id="WP_162668689.1">
    <property type="nucleotide sequence ID" value="NZ_LR593886.1"/>
</dbReference>
<dbReference type="KEGG" id="gms:SOIL9_36410"/>
<proteinExistence type="predicted"/>
<keyword evidence="1" id="KW-0812">Transmembrane</keyword>
<keyword evidence="1" id="KW-0472">Membrane</keyword>
<evidence type="ECO:0000313" key="3">
    <source>
        <dbReference type="Proteomes" id="UP000464178"/>
    </source>
</evidence>
<organism evidence="2 3">
    <name type="scientific">Gemmata massiliana</name>
    <dbReference type="NCBI Taxonomy" id="1210884"/>
    <lineage>
        <taxon>Bacteria</taxon>
        <taxon>Pseudomonadati</taxon>
        <taxon>Planctomycetota</taxon>
        <taxon>Planctomycetia</taxon>
        <taxon>Gemmatales</taxon>
        <taxon>Gemmataceae</taxon>
        <taxon>Gemmata</taxon>
    </lineage>
</organism>
<feature type="transmembrane region" description="Helical" evidence="1">
    <location>
        <begin position="170"/>
        <end position="192"/>
    </location>
</feature>
<gene>
    <name evidence="2" type="ORF">SOIL9_36410</name>
</gene>
<dbReference type="EMBL" id="LR593886">
    <property type="protein sequence ID" value="VTR94073.1"/>
    <property type="molecule type" value="Genomic_DNA"/>
</dbReference>
<protein>
    <submittedName>
        <fullName evidence="2">Uncharacterized protein</fullName>
    </submittedName>
</protein>
<reference evidence="2 3" key="1">
    <citation type="submission" date="2019-05" db="EMBL/GenBank/DDBJ databases">
        <authorList>
            <consortium name="Science for Life Laboratories"/>
        </authorList>
    </citation>
    <scope>NUCLEOTIDE SEQUENCE [LARGE SCALE GENOMIC DNA]</scope>
    <source>
        <strain evidence="2">Soil9</strain>
    </source>
</reference>
<keyword evidence="1" id="KW-1133">Transmembrane helix</keyword>
<dbReference type="Proteomes" id="UP000464178">
    <property type="component" value="Chromosome"/>
</dbReference>
<accession>A0A6P2CYY6</accession>
<sequence>MSEAIAPNAENTPIAQWKMLGMSLGEWTQSLLTFILGGIATYAGGQWTKKESHLTVKTNETVKFQGDKVQYGIVNFSIKSDGSKEAESIECQFNLLNTQEVKATPASLNAVSTVKDSKVTITVPMLNPGETLQISAVTTNPASELSRSDISVRGKGVVGDSEPPRDYSNLILTIIVLIASMLLGAFLTNYYWKFAYNAGRRNALEEVSSDLVGLRDAARDLVSEVHARVGASKQSDPPTGGS</sequence>
<evidence type="ECO:0000256" key="1">
    <source>
        <dbReference type="SAM" id="Phobius"/>
    </source>
</evidence>
<dbReference type="AlphaFoldDB" id="A0A6P2CYY6"/>
<name>A0A6P2CYY6_9BACT</name>